<accession>A0A1X2IZ72</accession>
<evidence type="ECO:0000313" key="3">
    <source>
        <dbReference type="Proteomes" id="UP000193560"/>
    </source>
</evidence>
<organism evidence="2 3">
    <name type="scientific">Absidia repens</name>
    <dbReference type="NCBI Taxonomy" id="90262"/>
    <lineage>
        <taxon>Eukaryota</taxon>
        <taxon>Fungi</taxon>
        <taxon>Fungi incertae sedis</taxon>
        <taxon>Mucoromycota</taxon>
        <taxon>Mucoromycotina</taxon>
        <taxon>Mucoromycetes</taxon>
        <taxon>Mucorales</taxon>
        <taxon>Cunninghamellaceae</taxon>
        <taxon>Absidia</taxon>
    </lineage>
</organism>
<feature type="region of interest" description="Disordered" evidence="1">
    <location>
        <begin position="115"/>
        <end position="168"/>
    </location>
</feature>
<dbReference type="OrthoDB" id="2249068at2759"/>
<feature type="region of interest" description="Disordered" evidence="1">
    <location>
        <begin position="1"/>
        <end position="103"/>
    </location>
</feature>
<evidence type="ECO:0000313" key="2">
    <source>
        <dbReference type="EMBL" id="ORZ24639.1"/>
    </source>
</evidence>
<name>A0A1X2IZ72_9FUNG</name>
<feature type="compositionally biased region" description="Low complexity" evidence="1">
    <location>
        <begin position="23"/>
        <end position="40"/>
    </location>
</feature>
<feature type="compositionally biased region" description="Basic residues" evidence="1">
    <location>
        <begin position="43"/>
        <end position="52"/>
    </location>
</feature>
<feature type="compositionally biased region" description="Polar residues" evidence="1">
    <location>
        <begin position="123"/>
        <end position="137"/>
    </location>
</feature>
<protein>
    <submittedName>
        <fullName evidence="2">Uncharacterized protein</fullName>
    </submittedName>
</protein>
<dbReference type="AlphaFoldDB" id="A0A1X2IZ72"/>
<keyword evidence="3" id="KW-1185">Reference proteome</keyword>
<comment type="caution">
    <text evidence="2">The sequence shown here is derived from an EMBL/GenBank/DDBJ whole genome shotgun (WGS) entry which is preliminary data.</text>
</comment>
<feature type="compositionally biased region" description="Low complexity" evidence="1">
    <location>
        <begin position="55"/>
        <end position="72"/>
    </location>
</feature>
<evidence type="ECO:0000256" key="1">
    <source>
        <dbReference type="SAM" id="MobiDB-lite"/>
    </source>
</evidence>
<sequence>MTSPTFSAPAYNHYQASGNYRPSSYQSTQSSSSMTGSSSYRRPTSRLHHRKSHSADLQCLLDAQQQSSTNDSSNDDDYHDSSASSSRHSIMAPKFHSAKHSKKFNENRHSLEITNDWMVPDASKSSPDLSSNTCISTQQQQHNHSFHHQQQSYHNHHYGHPTKPTTPPKHVLGHSQPMISTTLPTISNSTPLPGNSPPTSLATASQQYYYYRHYQYPGQQSFSPKMKESDKLANSSYVKTDGVYDANVSRPLSPHTSPKLRHLANPSSWHFTSGSETGYIPYNDMEDANNTLDKSLSATSKEHLNFHQRDQLNLVAAETGTLPRLHAPSQPPKIINIPDRLSFDGTGRRPASICIDTRSPSIHRPSSFQAPTDGNQEDLGEFLLGLQQMEGDVTGGSGHV</sequence>
<gene>
    <name evidence="2" type="ORF">BCR42DRAFT_93942</name>
</gene>
<dbReference type="Proteomes" id="UP000193560">
    <property type="component" value="Unassembled WGS sequence"/>
</dbReference>
<reference evidence="2 3" key="1">
    <citation type="submission" date="2016-07" db="EMBL/GenBank/DDBJ databases">
        <title>Pervasive Adenine N6-methylation of Active Genes in Fungi.</title>
        <authorList>
            <consortium name="DOE Joint Genome Institute"/>
            <person name="Mondo S.J."/>
            <person name="Dannebaum R.O."/>
            <person name="Kuo R.C."/>
            <person name="Labutti K."/>
            <person name="Haridas S."/>
            <person name="Kuo A."/>
            <person name="Salamov A."/>
            <person name="Ahrendt S.R."/>
            <person name="Lipzen A."/>
            <person name="Sullivan W."/>
            <person name="Andreopoulos W.B."/>
            <person name="Clum A."/>
            <person name="Lindquist E."/>
            <person name="Daum C."/>
            <person name="Ramamoorthy G.K."/>
            <person name="Gryganskyi A."/>
            <person name="Culley D."/>
            <person name="Magnuson J.K."/>
            <person name="James T.Y."/>
            <person name="O'Malley M.A."/>
            <person name="Stajich J.E."/>
            <person name="Spatafora J.W."/>
            <person name="Visel A."/>
            <person name="Grigoriev I.V."/>
        </authorList>
    </citation>
    <scope>NUCLEOTIDE SEQUENCE [LARGE SCALE GENOMIC DNA]</scope>
    <source>
        <strain evidence="2 3">NRRL 1336</strain>
    </source>
</reference>
<feature type="compositionally biased region" description="Polar residues" evidence="1">
    <location>
        <begin position="358"/>
        <end position="374"/>
    </location>
</feature>
<feature type="compositionally biased region" description="Low complexity" evidence="1">
    <location>
        <begin position="138"/>
        <end position="153"/>
    </location>
</feature>
<dbReference type="EMBL" id="MCGE01000002">
    <property type="protein sequence ID" value="ORZ24639.1"/>
    <property type="molecule type" value="Genomic_DNA"/>
</dbReference>
<proteinExistence type="predicted"/>
<feature type="region of interest" description="Disordered" evidence="1">
    <location>
        <begin position="358"/>
        <end position="377"/>
    </location>
</feature>